<sequence length="198" mass="21821">MNITVYCGASLGENPSYQEGTIALGKWIAENGHTLVYGGGNTGLMGLIADTVLAHGGQVIGIIPEFLKDRELAHPHLSELRTVETMSERKLALIQEADAFIALPGGPGTLEEISEVISWARIGKNDKPCILFTIAGYYQALEQFFDTMVSTGFLTLEDREKTLFSDDLEQIEHFIASYQPPAAREYRRKVSKKESIAK</sequence>
<dbReference type="EMBL" id="WLCG01000002">
    <property type="protein sequence ID" value="MTB63763.1"/>
    <property type="molecule type" value="Genomic_DNA"/>
</dbReference>
<dbReference type="InterPro" id="IPR031100">
    <property type="entry name" value="LOG_fam"/>
</dbReference>
<evidence type="ECO:0000256" key="1">
    <source>
        <dbReference type="ARBA" id="ARBA00006763"/>
    </source>
</evidence>
<dbReference type="Proteomes" id="UP000435060">
    <property type="component" value="Unassembled WGS sequence"/>
</dbReference>
<name>A0A6I4RDT3_9STRE</name>
<keyword evidence="2" id="KW-0378">Hydrolase</keyword>
<dbReference type="InterPro" id="IPR005269">
    <property type="entry name" value="LOG"/>
</dbReference>
<evidence type="ECO:0000313" key="6">
    <source>
        <dbReference type="Proteomes" id="UP000435423"/>
    </source>
</evidence>
<reference evidence="4 6" key="1">
    <citation type="submission" date="2019-10" db="EMBL/GenBank/DDBJ databases">
        <title>Streptococcis sp, isolated from the respiratory tract of Marmot.</title>
        <authorList>
            <person name="Zhang G."/>
        </authorList>
    </citation>
    <scope>NUCLEOTIDE SEQUENCE [LARGE SCALE GENOMIC DNA]</scope>
    <source>
        <strain evidence="4">Zg-70</strain>
        <strain evidence="6">zg-70</strain>
    </source>
</reference>
<gene>
    <name evidence="3" type="ORF">GGG87_01890</name>
    <name evidence="4" type="ORF">GGH11_01890</name>
</gene>
<protein>
    <recommendedName>
        <fullName evidence="2">Cytokinin riboside 5'-monophosphate phosphoribohydrolase</fullName>
        <ecNumber evidence="2">3.2.2.n1</ecNumber>
    </recommendedName>
</protein>
<evidence type="ECO:0000313" key="3">
    <source>
        <dbReference type="EMBL" id="MTB63763.1"/>
    </source>
</evidence>
<dbReference type="SUPFAM" id="SSF102405">
    <property type="entry name" value="MCP/YpsA-like"/>
    <property type="match status" value="1"/>
</dbReference>
<dbReference type="PANTHER" id="PTHR31223:SF70">
    <property type="entry name" value="LOG FAMILY PROTEIN YJL055W"/>
    <property type="match status" value="1"/>
</dbReference>
<dbReference type="GO" id="GO:0016799">
    <property type="term" value="F:hydrolase activity, hydrolyzing N-glycosyl compounds"/>
    <property type="evidence" value="ECO:0007669"/>
    <property type="project" value="TreeGrafter"/>
</dbReference>
<reference evidence="3 5" key="2">
    <citation type="submission" date="2019-11" db="EMBL/GenBank/DDBJ databases">
        <title>Streptococcis sp. isolated from the respiratory tract of Marmot.</title>
        <authorList>
            <person name="Zhang G."/>
        </authorList>
    </citation>
    <scope>NUCLEOTIDE SEQUENCE [LARGE SCALE GENOMIC DNA]</scope>
    <source>
        <strain evidence="5">zg-86</strain>
        <strain evidence="3">Zg-86</strain>
    </source>
</reference>
<dbReference type="AlphaFoldDB" id="A0A6I4RDT3"/>
<comment type="similarity">
    <text evidence="1 2">Belongs to the LOG family.</text>
</comment>
<dbReference type="GO" id="GO:0009691">
    <property type="term" value="P:cytokinin biosynthetic process"/>
    <property type="evidence" value="ECO:0007669"/>
    <property type="project" value="UniProtKB-UniRule"/>
</dbReference>
<dbReference type="Proteomes" id="UP000435423">
    <property type="component" value="Unassembled WGS sequence"/>
</dbReference>
<comment type="caution">
    <text evidence="4">The sequence shown here is derived from an EMBL/GenBank/DDBJ whole genome shotgun (WGS) entry which is preliminary data.</text>
</comment>
<keyword evidence="5" id="KW-1185">Reference proteome</keyword>
<dbReference type="PANTHER" id="PTHR31223">
    <property type="entry name" value="LOG FAMILY PROTEIN YJL055W"/>
    <property type="match status" value="1"/>
</dbReference>
<keyword evidence="2" id="KW-0203">Cytokinin biosynthesis</keyword>
<evidence type="ECO:0000256" key="2">
    <source>
        <dbReference type="RuleBase" id="RU363015"/>
    </source>
</evidence>
<dbReference type="EC" id="3.2.2.n1" evidence="2"/>
<evidence type="ECO:0000313" key="5">
    <source>
        <dbReference type="Proteomes" id="UP000435060"/>
    </source>
</evidence>
<dbReference type="EMBL" id="WUBJ01000002">
    <property type="protein sequence ID" value="MWV55744.1"/>
    <property type="molecule type" value="Genomic_DNA"/>
</dbReference>
<proteinExistence type="inferred from homology"/>
<dbReference type="RefSeq" id="WP_154607778.1">
    <property type="nucleotide sequence ID" value="NZ_CP072115.1"/>
</dbReference>
<dbReference type="NCBIfam" id="TIGR00730">
    <property type="entry name" value="Rossman fold protein, TIGR00730 family"/>
    <property type="match status" value="1"/>
</dbReference>
<evidence type="ECO:0000313" key="4">
    <source>
        <dbReference type="EMBL" id="MWV55744.1"/>
    </source>
</evidence>
<organism evidence="4 6">
    <name type="scientific">Streptococcus zhangguiae</name>
    <dbReference type="NCBI Taxonomy" id="2664091"/>
    <lineage>
        <taxon>Bacteria</taxon>
        <taxon>Bacillati</taxon>
        <taxon>Bacillota</taxon>
        <taxon>Bacilli</taxon>
        <taxon>Lactobacillales</taxon>
        <taxon>Streptococcaceae</taxon>
        <taxon>Streptococcus</taxon>
    </lineage>
</organism>
<accession>A0A6I4RDT3</accession>
<dbReference type="Pfam" id="PF03641">
    <property type="entry name" value="Lysine_decarbox"/>
    <property type="match status" value="1"/>
</dbReference>
<dbReference type="GO" id="GO:0005829">
    <property type="term" value="C:cytosol"/>
    <property type="evidence" value="ECO:0007669"/>
    <property type="project" value="TreeGrafter"/>
</dbReference>
<dbReference type="Gene3D" id="3.40.50.450">
    <property type="match status" value="1"/>
</dbReference>